<keyword evidence="1" id="KW-1133">Transmembrane helix</keyword>
<keyword evidence="3" id="KW-1185">Reference proteome</keyword>
<dbReference type="AlphaFoldDB" id="A0A810MS97"/>
<evidence type="ECO:0000313" key="3">
    <source>
        <dbReference type="Proteomes" id="UP000680866"/>
    </source>
</evidence>
<proteinExistence type="predicted"/>
<protein>
    <submittedName>
        <fullName evidence="2">Uncharacterized protein</fullName>
    </submittedName>
</protein>
<keyword evidence="1" id="KW-0812">Transmembrane</keyword>
<evidence type="ECO:0000313" key="2">
    <source>
        <dbReference type="EMBL" id="BCJ64116.1"/>
    </source>
</evidence>
<dbReference type="EMBL" id="AP023359">
    <property type="protein sequence ID" value="BCJ64116.1"/>
    <property type="molecule type" value="Genomic_DNA"/>
</dbReference>
<dbReference type="KEGG" id="pry:Prubr_11370"/>
<reference evidence="2" key="1">
    <citation type="submission" date="2020-08" db="EMBL/GenBank/DDBJ databases">
        <title>Whole genome shotgun sequence of Polymorphospora rubra NBRC 101157.</title>
        <authorList>
            <person name="Komaki H."/>
            <person name="Tamura T."/>
        </authorList>
    </citation>
    <scope>NUCLEOTIDE SEQUENCE</scope>
    <source>
        <strain evidence="2">NBRC 101157</strain>
    </source>
</reference>
<accession>A0A810MS97</accession>
<dbReference type="Proteomes" id="UP000680866">
    <property type="component" value="Chromosome"/>
</dbReference>
<keyword evidence="1" id="KW-0472">Membrane</keyword>
<gene>
    <name evidence="2" type="ORF">Prubr_11370</name>
</gene>
<organism evidence="2 3">
    <name type="scientific">Polymorphospora rubra</name>
    <dbReference type="NCBI Taxonomy" id="338584"/>
    <lineage>
        <taxon>Bacteria</taxon>
        <taxon>Bacillati</taxon>
        <taxon>Actinomycetota</taxon>
        <taxon>Actinomycetes</taxon>
        <taxon>Micromonosporales</taxon>
        <taxon>Micromonosporaceae</taxon>
        <taxon>Polymorphospora</taxon>
    </lineage>
</organism>
<name>A0A810MS97_9ACTN</name>
<feature type="transmembrane region" description="Helical" evidence="1">
    <location>
        <begin position="20"/>
        <end position="44"/>
    </location>
</feature>
<evidence type="ECO:0000256" key="1">
    <source>
        <dbReference type="SAM" id="Phobius"/>
    </source>
</evidence>
<sequence length="148" mass="16142">MRRLRQPELRLLPVRGVVTMPYHVLALVAVMVGLVAAVAIGAFIHAHRDLKTVTGERDAIAGQLDRARIRARVDSARVQELRRRCDGYLTDLDAVTEATRPPVAAQAALTPDDPVLDIAAAHQHSLDLATEWTAFVNSLPVADKEPPC</sequence>